<dbReference type="Proteomes" id="UP000245119">
    <property type="component" value="Linkage Group LG8"/>
</dbReference>
<reference evidence="1 2" key="1">
    <citation type="submission" date="2018-04" db="EMBL/GenBank/DDBJ databases">
        <title>The genome of golden apple snail Pomacea canaliculata provides insight into stress tolerance and invasive adaptation.</title>
        <authorList>
            <person name="Liu C."/>
            <person name="Liu B."/>
            <person name="Ren Y."/>
            <person name="Zhang Y."/>
            <person name="Wang H."/>
            <person name="Li S."/>
            <person name="Jiang F."/>
            <person name="Yin L."/>
            <person name="Zhang G."/>
            <person name="Qian W."/>
            <person name="Fan W."/>
        </authorList>
    </citation>
    <scope>NUCLEOTIDE SEQUENCE [LARGE SCALE GENOMIC DNA]</scope>
    <source>
        <strain evidence="1">SZHN2017</strain>
        <tissue evidence="1">Muscle</tissue>
    </source>
</reference>
<evidence type="ECO:0000313" key="1">
    <source>
        <dbReference type="EMBL" id="PVD26120.1"/>
    </source>
</evidence>
<comment type="caution">
    <text evidence="1">The sequence shown here is derived from an EMBL/GenBank/DDBJ whole genome shotgun (WGS) entry which is preliminary data.</text>
</comment>
<dbReference type="EMBL" id="PZQS01000008">
    <property type="protein sequence ID" value="PVD26120.1"/>
    <property type="molecule type" value="Genomic_DNA"/>
</dbReference>
<sequence length="65" mass="7223">MSVLVYVRAYVEEGLGEILPPNSDCGRGKEKPGILILKRCAERPHVSRRRHAQHLLDSVQQTGTG</sequence>
<accession>A0A2T7NY65</accession>
<protein>
    <submittedName>
        <fullName evidence="1">Uncharacterized protein</fullName>
    </submittedName>
</protein>
<gene>
    <name evidence="1" type="ORF">C0Q70_13788</name>
</gene>
<dbReference type="AlphaFoldDB" id="A0A2T7NY65"/>
<name>A0A2T7NY65_POMCA</name>
<evidence type="ECO:0000313" key="2">
    <source>
        <dbReference type="Proteomes" id="UP000245119"/>
    </source>
</evidence>
<organism evidence="1 2">
    <name type="scientific">Pomacea canaliculata</name>
    <name type="common">Golden apple snail</name>
    <dbReference type="NCBI Taxonomy" id="400727"/>
    <lineage>
        <taxon>Eukaryota</taxon>
        <taxon>Metazoa</taxon>
        <taxon>Spiralia</taxon>
        <taxon>Lophotrochozoa</taxon>
        <taxon>Mollusca</taxon>
        <taxon>Gastropoda</taxon>
        <taxon>Caenogastropoda</taxon>
        <taxon>Architaenioglossa</taxon>
        <taxon>Ampullarioidea</taxon>
        <taxon>Ampullariidae</taxon>
        <taxon>Pomacea</taxon>
    </lineage>
</organism>
<keyword evidence="2" id="KW-1185">Reference proteome</keyword>
<proteinExistence type="predicted"/>